<evidence type="ECO:0000259" key="7">
    <source>
        <dbReference type="Pfam" id="PF00264"/>
    </source>
</evidence>
<evidence type="ECO:0000256" key="6">
    <source>
        <dbReference type="SAM" id="MobiDB-lite"/>
    </source>
</evidence>
<dbReference type="STRING" id="981085.W9RIG4"/>
<dbReference type="InterPro" id="IPR022740">
    <property type="entry name" value="Polyphenol_oxidase_C"/>
</dbReference>
<feature type="domain" description="Polyphenol oxidase central" evidence="8">
    <location>
        <begin position="36"/>
        <end position="86"/>
    </location>
</feature>
<dbReference type="SUPFAM" id="SSF48056">
    <property type="entry name" value="Di-copper centre-containing domain"/>
    <property type="match status" value="1"/>
</dbReference>
<gene>
    <name evidence="10" type="ORF">L484_000893</name>
</gene>
<keyword evidence="11" id="KW-1185">Reference proteome</keyword>
<organism evidence="10 11">
    <name type="scientific">Morus notabilis</name>
    <dbReference type="NCBI Taxonomy" id="981085"/>
    <lineage>
        <taxon>Eukaryota</taxon>
        <taxon>Viridiplantae</taxon>
        <taxon>Streptophyta</taxon>
        <taxon>Embryophyta</taxon>
        <taxon>Tracheophyta</taxon>
        <taxon>Spermatophyta</taxon>
        <taxon>Magnoliopsida</taxon>
        <taxon>eudicotyledons</taxon>
        <taxon>Gunneridae</taxon>
        <taxon>Pentapetalae</taxon>
        <taxon>rosids</taxon>
        <taxon>fabids</taxon>
        <taxon>Rosales</taxon>
        <taxon>Moraceae</taxon>
        <taxon>Moreae</taxon>
        <taxon>Morus</taxon>
    </lineage>
</organism>
<evidence type="ECO:0000259" key="8">
    <source>
        <dbReference type="Pfam" id="PF12142"/>
    </source>
</evidence>
<feature type="region of interest" description="Disordered" evidence="6">
    <location>
        <begin position="87"/>
        <end position="110"/>
    </location>
</feature>
<comment type="cofactor">
    <cofactor evidence="1">
        <name>Cu(2+)</name>
        <dbReference type="ChEBI" id="CHEBI:29036"/>
    </cofactor>
</comment>
<evidence type="ECO:0000313" key="11">
    <source>
        <dbReference type="Proteomes" id="UP000030645"/>
    </source>
</evidence>
<evidence type="ECO:0000256" key="5">
    <source>
        <dbReference type="ARBA" id="ARBA00023157"/>
    </source>
</evidence>
<keyword evidence="5" id="KW-1015">Disulfide bond</keyword>
<protein>
    <submittedName>
        <fullName evidence="10">Polyphenol oxidase</fullName>
    </submittedName>
</protein>
<keyword evidence="3" id="KW-0883">Thioether bond</keyword>
<dbReference type="EMBL" id="KE344269">
    <property type="protein sequence ID" value="EXB55813.1"/>
    <property type="molecule type" value="Genomic_DNA"/>
</dbReference>
<dbReference type="InterPro" id="IPR022739">
    <property type="entry name" value="Polyphenol_oxidase_cen"/>
</dbReference>
<feature type="domain" description="Polyphenol oxidase C-terminal" evidence="9">
    <location>
        <begin position="114"/>
        <end position="244"/>
    </location>
</feature>
<dbReference type="AlphaFoldDB" id="W9RIG4"/>
<dbReference type="InterPro" id="IPR002227">
    <property type="entry name" value="Tyrosinase_Cu-bd"/>
</dbReference>
<dbReference type="InterPro" id="IPR008922">
    <property type="entry name" value="Di-copper_centre_dom_sf"/>
</dbReference>
<evidence type="ECO:0000256" key="1">
    <source>
        <dbReference type="ARBA" id="ARBA00001973"/>
    </source>
</evidence>
<dbReference type="PANTHER" id="PTHR36608">
    <property type="entry name" value="POLYPHENOL OXIDASE C, CHLOROPLASTIC-LIKE"/>
    <property type="match status" value="1"/>
</dbReference>
<feature type="domain" description="Tyrosinase copper-binding" evidence="7">
    <location>
        <begin position="1"/>
        <end position="28"/>
    </location>
</feature>
<dbReference type="Pfam" id="PF00264">
    <property type="entry name" value="Tyrosinase"/>
    <property type="match status" value="1"/>
</dbReference>
<name>W9RIG4_9ROSA</name>
<evidence type="ECO:0000313" key="10">
    <source>
        <dbReference type="EMBL" id="EXB55813.1"/>
    </source>
</evidence>
<comment type="similarity">
    <text evidence="2">Belongs to the tyrosinase family.</text>
</comment>
<dbReference type="GO" id="GO:0004097">
    <property type="term" value="F:catechol oxidase activity"/>
    <property type="evidence" value="ECO:0007669"/>
    <property type="project" value="InterPro"/>
</dbReference>
<proteinExistence type="inferred from homology"/>
<evidence type="ECO:0000256" key="4">
    <source>
        <dbReference type="ARBA" id="ARBA00023002"/>
    </source>
</evidence>
<dbReference type="Proteomes" id="UP000030645">
    <property type="component" value="Unassembled WGS sequence"/>
</dbReference>
<dbReference type="Pfam" id="PF12143">
    <property type="entry name" value="PPO1_KFDV"/>
    <property type="match status" value="1"/>
</dbReference>
<sequence>MGVLYSAGRDPIFFAHPNVDRMWSIWKTLDGRKRQDITDSDFLDAGFLFYDENARLVRVNIRDCLNTEALGYVYEKVELPWKDKKSTPYKHKSAEVGKPSSPEERKVDPPTKFPILLKGRKAVTAVVPRPKKARTKEEKDEEEEELVVYGIGFDTLKPVKFDVYVNNEYAPGPEYSEFAGSFANVPHKHKDCGGHRHMHKVSLKLVITELLDEIEADNDEQVKVTLAAPQNDYQVTIEGIRIELLS</sequence>
<evidence type="ECO:0000256" key="3">
    <source>
        <dbReference type="ARBA" id="ARBA00022784"/>
    </source>
</evidence>
<dbReference type="Gene3D" id="1.10.1280.10">
    <property type="entry name" value="Di-copper center containing domain from catechol oxidase"/>
    <property type="match status" value="1"/>
</dbReference>
<evidence type="ECO:0000259" key="9">
    <source>
        <dbReference type="Pfam" id="PF12143"/>
    </source>
</evidence>
<dbReference type="Pfam" id="PF12142">
    <property type="entry name" value="PPO1_DWL"/>
    <property type="match status" value="1"/>
</dbReference>
<accession>W9RIG4</accession>
<evidence type="ECO:0000256" key="2">
    <source>
        <dbReference type="ARBA" id="ARBA00009928"/>
    </source>
</evidence>
<reference evidence="11" key="1">
    <citation type="submission" date="2013-01" db="EMBL/GenBank/DDBJ databases">
        <title>Draft Genome Sequence of a Mulberry Tree, Morus notabilis C.K. Schneid.</title>
        <authorList>
            <person name="He N."/>
            <person name="Zhao S."/>
        </authorList>
    </citation>
    <scope>NUCLEOTIDE SEQUENCE</scope>
</reference>
<dbReference type="PANTHER" id="PTHR36608:SF1">
    <property type="entry name" value="POLYPHENOL OXIDASE C, CHLOROPLASTIC-LIKE"/>
    <property type="match status" value="1"/>
</dbReference>
<dbReference type="eggNOG" id="ENOG502QVBP">
    <property type="taxonomic scope" value="Eukaryota"/>
</dbReference>
<keyword evidence="4" id="KW-0560">Oxidoreductase</keyword>